<dbReference type="InterPro" id="IPR057818">
    <property type="entry name" value="YbgU"/>
</dbReference>
<comment type="caution">
    <text evidence="1">The sequence shown here is derived from an EMBL/GenBank/DDBJ whole genome shotgun (WGS) entry which is preliminary data.</text>
</comment>
<protein>
    <recommendedName>
        <fullName evidence="3">Transposase</fullName>
    </recommendedName>
</protein>
<evidence type="ECO:0008006" key="3">
    <source>
        <dbReference type="Google" id="ProtNLM"/>
    </source>
</evidence>
<reference evidence="1 2" key="1">
    <citation type="submission" date="2017-02" db="EMBL/GenBank/DDBJ databases">
        <title>Draft genome sequence of a Kluyvera intermedia isolate from a patient with a pancreatic abscess.</title>
        <authorList>
            <person name="Thele R."/>
        </authorList>
    </citation>
    <scope>NUCLEOTIDE SEQUENCE [LARGE SCALE GENOMIC DNA]</scope>
    <source>
        <strain evidence="1 2">FOSA7093</strain>
    </source>
</reference>
<sequence>MTKVKHSCYKLHQKRDIIRKSYGVYLSPANKLCNSVMKLTELIRTVISDSRFDKIRLLRT</sequence>
<keyword evidence="2" id="KW-1185">Reference proteome</keyword>
<dbReference type="EMBL" id="MWPR01000014">
    <property type="protein sequence ID" value="ORJ50182.1"/>
    <property type="molecule type" value="Genomic_DNA"/>
</dbReference>
<name>A0ABX3UFM1_KLUIN</name>
<gene>
    <name evidence="1" type="ORF">B2M27_11300</name>
</gene>
<evidence type="ECO:0000313" key="2">
    <source>
        <dbReference type="Proteomes" id="UP000192521"/>
    </source>
</evidence>
<accession>A0ABX3UFM1</accession>
<proteinExistence type="predicted"/>
<dbReference type="Proteomes" id="UP000192521">
    <property type="component" value="Unassembled WGS sequence"/>
</dbReference>
<evidence type="ECO:0000313" key="1">
    <source>
        <dbReference type="EMBL" id="ORJ50182.1"/>
    </source>
</evidence>
<dbReference type="Pfam" id="PF23495">
    <property type="entry name" value="YbgU"/>
    <property type="match status" value="1"/>
</dbReference>
<dbReference type="RefSeq" id="WP_075203577.1">
    <property type="nucleotide sequence ID" value="NZ_MWPR01000014.1"/>
</dbReference>
<organism evidence="1 2">
    <name type="scientific">Kluyvera intermedia</name>
    <name type="common">Enterobacter intermedius</name>
    <dbReference type="NCBI Taxonomy" id="61648"/>
    <lineage>
        <taxon>Bacteria</taxon>
        <taxon>Pseudomonadati</taxon>
        <taxon>Pseudomonadota</taxon>
        <taxon>Gammaproteobacteria</taxon>
        <taxon>Enterobacterales</taxon>
        <taxon>Enterobacteriaceae</taxon>
        <taxon>Kluyvera</taxon>
    </lineage>
</organism>